<accession>A0A672R0N9</accession>
<dbReference type="InterPro" id="IPR025717">
    <property type="entry name" value="SAP30_zn-finger"/>
</dbReference>
<dbReference type="Pfam" id="PF13866">
    <property type="entry name" value="zf-SAP30"/>
    <property type="match status" value="1"/>
</dbReference>
<feature type="region of interest" description="Disordered" evidence="11">
    <location>
        <begin position="58"/>
        <end position="77"/>
    </location>
</feature>
<name>A0A672R0N9_SINGR</name>
<evidence type="ECO:0000256" key="6">
    <source>
        <dbReference type="ARBA" id="ARBA00022833"/>
    </source>
</evidence>
<evidence type="ECO:0000256" key="10">
    <source>
        <dbReference type="ARBA" id="ARBA00023242"/>
    </source>
</evidence>
<dbReference type="AlphaFoldDB" id="A0A672R0N9"/>
<feature type="domain" description="Histone deacetylase complex subunit SAP30 Sin3 binding" evidence="13">
    <location>
        <begin position="87"/>
        <end position="139"/>
    </location>
</feature>
<sequence length="156" mass="17954">VMNGFSTEEDSHDAPPAPPFFGQSCCLIEDGERCGRAAGNVRHLYICDFHKNFIQSVRNKRKRKTSDDGGESPDHDVEVPEVDLFQLQVNTLRRYKRHYKIQTRPGLNKAQLAETVSRHFRNIPVNEKETLTYFIYMVKSSKSRLDQKSDGIKPVE</sequence>
<dbReference type="GO" id="GO:0000118">
    <property type="term" value="C:histone deacetylase complex"/>
    <property type="evidence" value="ECO:0007669"/>
    <property type="project" value="TreeGrafter"/>
</dbReference>
<dbReference type="GO" id="GO:0006355">
    <property type="term" value="P:regulation of DNA-templated transcription"/>
    <property type="evidence" value="ECO:0007669"/>
    <property type="project" value="TreeGrafter"/>
</dbReference>
<evidence type="ECO:0000256" key="3">
    <source>
        <dbReference type="ARBA" id="ARBA00022491"/>
    </source>
</evidence>
<keyword evidence="7" id="KW-0805">Transcription regulation</keyword>
<keyword evidence="6" id="KW-0862">Zinc</keyword>
<feature type="domain" description="Histone deacetylase complex subunit SAP30 zinc-finger" evidence="12">
    <location>
        <begin position="41"/>
        <end position="68"/>
    </location>
</feature>
<evidence type="ECO:0000313" key="15">
    <source>
        <dbReference type="Proteomes" id="UP000472262"/>
    </source>
</evidence>
<dbReference type="OMA" id="SDQICCL"/>
<dbReference type="PANTHER" id="PTHR13286">
    <property type="entry name" value="SAP30"/>
    <property type="match status" value="1"/>
</dbReference>
<evidence type="ECO:0000259" key="12">
    <source>
        <dbReference type="Pfam" id="PF13866"/>
    </source>
</evidence>
<dbReference type="Pfam" id="PF13867">
    <property type="entry name" value="SAP30_Sin3_bdg"/>
    <property type="match status" value="1"/>
</dbReference>
<evidence type="ECO:0000256" key="5">
    <source>
        <dbReference type="ARBA" id="ARBA00022771"/>
    </source>
</evidence>
<dbReference type="Ensembl" id="ENSSGRT00000087462.1">
    <property type="protein sequence ID" value="ENSSGRP00000082138.1"/>
    <property type="gene ID" value="ENSSGRG00000041539.1"/>
</dbReference>
<dbReference type="GO" id="GO:0008270">
    <property type="term" value="F:zinc ion binding"/>
    <property type="evidence" value="ECO:0007669"/>
    <property type="project" value="UniProtKB-KW"/>
</dbReference>
<organism evidence="14 15">
    <name type="scientific">Sinocyclocheilus grahami</name>
    <name type="common">Dianchi golden-line fish</name>
    <name type="synonym">Barbus grahami</name>
    <dbReference type="NCBI Taxonomy" id="75366"/>
    <lineage>
        <taxon>Eukaryota</taxon>
        <taxon>Metazoa</taxon>
        <taxon>Chordata</taxon>
        <taxon>Craniata</taxon>
        <taxon>Vertebrata</taxon>
        <taxon>Euteleostomi</taxon>
        <taxon>Actinopterygii</taxon>
        <taxon>Neopterygii</taxon>
        <taxon>Teleostei</taxon>
        <taxon>Ostariophysi</taxon>
        <taxon>Cypriniformes</taxon>
        <taxon>Cyprinidae</taxon>
        <taxon>Cyprininae</taxon>
        <taxon>Sinocyclocheilus</taxon>
    </lineage>
</organism>
<gene>
    <name evidence="14" type="primary">sap30l</name>
</gene>
<evidence type="ECO:0000313" key="14">
    <source>
        <dbReference type="Ensembl" id="ENSSGRP00000082138.1"/>
    </source>
</evidence>
<keyword evidence="5" id="KW-0863">Zinc-finger</keyword>
<proteinExistence type="inferred from homology"/>
<evidence type="ECO:0000256" key="9">
    <source>
        <dbReference type="ARBA" id="ARBA00023163"/>
    </source>
</evidence>
<dbReference type="InParanoid" id="A0A672R0N9"/>
<dbReference type="InterPro" id="IPR038291">
    <property type="entry name" value="SAP30_C_sf"/>
</dbReference>
<dbReference type="Proteomes" id="UP000472262">
    <property type="component" value="Unassembled WGS sequence"/>
</dbReference>
<dbReference type="PANTHER" id="PTHR13286:SF6">
    <property type="entry name" value="HISTONE DEACETYLASE COMPLEX SUBUNIT SAP30L-RELATED"/>
    <property type="match status" value="1"/>
</dbReference>
<evidence type="ECO:0000256" key="7">
    <source>
        <dbReference type="ARBA" id="ARBA00023015"/>
    </source>
</evidence>
<comment type="similarity">
    <text evidence="2">Belongs to the SAP30 family.</text>
</comment>
<dbReference type="InterPro" id="IPR024145">
    <property type="entry name" value="His_deAcase_SAP30/SAP30L"/>
</dbReference>
<keyword evidence="10" id="KW-0539">Nucleus</keyword>
<reference evidence="14" key="2">
    <citation type="submission" date="2025-09" db="UniProtKB">
        <authorList>
            <consortium name="Ensembl"/>
        </authorList>
    </citation>
    <scope>IDENTIFICATION</scope>
</reference>
<keyword evidence="3" id="KW-0678">Repressor</keyword>
<dbReference type="GO" id="GO:0003677">
    <property type="term" value="F:DNA binding"/>
    <property type="evidence" value="ECO:0007669"/>
    <property type="project" value="UniProtKB-KW"/>
</dbReference>
<keyword evidence="8" id="KW-0238">DNA-binding</keyword>
<evidence type="ECO:0000256" key="11">
    <source>
        <dbReference type="SAM" id="MobiDB-lite"/>
    </source>
</evidence>
<dbReference type="InterPro" id="IPR025718">
    <property type="entry name" value="SAP30_Sin3-bd"/>
</dbReference>
<evidence type="ECO:0000259" key="13">
    <source>
        <dbReference type="Pfam" id="PF13867"/>
    </source>
</evidence>
<evidence type="ECO:0000256" key="4">
    <source>
        <dbReference type="ARBA" id="ARBA00022723"/>
    </source>
</evidence>
<evidence type="ECO:0000256" key="2">
    <source>
        <dbReference type="ARBA" id="ARBA00006283"/>
    </source>
</evidence>
<dbReference type="Gene3D" id="6.10.160.20">
    <property type="match status" value="1"/>
</dbReference>
<dbReference type="FunCoup" id="A0A672R0N9">
    <property type="interactions" value="1547"/>
</dbReference>
<comment type="subcellular location">
    <subcellularLocation>
        <location evidence="1">Nucleus</location>
    </subcellularLocation>
</comment>
<protein>
    <submittedName>
        <fullName evidence="14">SAP30 like</fullName>
    </submittedName>
</protein>
<keyword evidence="9" id="KW-0804">Transcription</keyword>
<keyword evidence="4" id="KW-0479">Metal-binding</keyword>
<evidence type="ECO:0000256" key="1">
    <source>
        <dbReference type="ARBA" id="ARBA00004123"/>
    </source>
</evidence>
<dbReference type="GO" id="GO:0003712">
    <property type="term" value="F:transcription coregulator activity"/>
    <property type="evidence" value="ECO:0007669"/>
    <property type="project" value="TreeGrafter"/>
</dbReference>
<keyword evidence="15" id="KW-1185">Reference proteome</keyword>
<dbReference type="Gene3D" id="3.40.1800.30">
    <property type="match status" value="1"/>
</dbReference>
<reference evidence="14" key="1">
    <citation type="submission" date="2025-08" db="UniProtKB">
        <authorList>
            <consortium name="Ensembl"/>
        </authorList>
    </citation>
    <scope>IDENTIFICATION</scope>
</reference>
<evidence type="ECO:0000256" key="8">
    <source>
        <dbReference type="ARBA" id="ARBA00023125"/>
    </source>
</evidence>